<accession>A0ABX0GRC4</accession>
<proteinExistence type="predicted"/>
<protein>
    <recommendedName>
        <fullName evidence="2">DUF6504 domain-containing protein</fullName>
    </recommendedName>
</protein>
<dbReference type="Pfam" id="PF20114">
    <property type="entry name" value="DUF6504"/>
    <property type="match status" value="1"/>
</dbReference>
<evidence type="ECO:0000256" key="1">
    <source>
        <dbReference type="SAM" id="MobiDB-lite"/>
    </source>
</evidence>
<comment type="caution">
    <text evidence="3">The sequence shown here is derived from an EMBL/GenBank/DDBJ whole genome shotgun (WGS) entry which is preliminary data.</text>
</comment>
<feature type="region of interest" description="Disordered" evidence="1">
    <location>
        <begin position="55"/>
        <end position="114"/>
    </location>
</feature>
<feature type="domain" description="DUF6504" evidence="2">
    <location>
        <begin position="2"/>
        <end position="153"/>
    </location>
</feature>
<dbReference type="RefSeq" id="WP_166276465.1">
    <property type="nucleotide sequence ID" value="NZ_JAANNP010000001.1"/>
</dbReference>
<reference evidence="3 4" key="1">
    <citation type="submission" date="2020-03" db="EMBL/GenBank/DDBJ databases">
        <title>Two novel Motilibacter sp.</title>
        <authorList>
            <person name="Liu S."/>
        </authorList>
    </citation>
    <scope>NUCLEOTIDE SEQUENCE [LARGE SCALE GENOMIC DNA]</scope>
    <source>
        <strain evidence="3 4">E257</strain>
    </source>
</reference>
<gene>
    <name evidence="3" type="ORF">G9H71_00785</name>
</gene>
<dbReference type="Proteomes" id="UP000800981">
    <property type="component" value="Unassembled WGS sequence"/>
</dbReference>
<evidence type="ECO:0000313" key="3">
    <source>
        <dbReference type="EMBL" id="NHC12316.1"/>
    </source>
</evidence>
<evidence type="ECO:0000259" key="2">
    <source>
        <dbReference type="Pfam" id="PF20114"/>
    </source>
</evidence>
<dbReference type="InterPro" id="IPR045443">
    <property type="entry name" value="DUF6504"/>
</dbReference>
<organism evidence="3 4">
    <name type="scientific">Motilibacter deserti</name>
    <dbReference type="NCBI Taxonomy" id="2714956"/>
    <lineage>
        <taxon>Bacteria</taxon>
        <taxon>Bacillati</taxon>
        <taxon>Actinomycetota</taxon>
        <taxon>Actinomycetes</taxon>
        <taxon>Motilibacterales</taxon>
        <taxon>Motilibacteraceae</taxon>
        <taxon>Motilibacter</taxon>
    </lineage>
</organism>
<feature type="compositionally biased region" description="Low complexity" evidence="1">
    <location>
        <begin position="78"/>
        <end position="105"/>
    </location>
</feature>
<name>A0ABX0GRC4_9ACTN</name>
<keyword evidence="4" id="KW-1185">Reference proteome</keyword>
<evidence type="ECO:0000313" key="4">
    <source>
        <dbReference type="Proteomes" id="UP000800981"/>
    </source>
</evidence>
<dbReference type="EMBL" id="JAANNP010000001">
    <property type="protein sequence ID" value="NHC12316.1"/>
    <property type="molecule type" value="Genomic_DNA"/>
</dbReference>
<sequence>MRRYDDPVDVRRRDDAPEQFLWRGKLYVVRDVLAHWVETGAWWRAPAAQLVYGTDEAPGSGVPATPSMPRPASASDRGPAPVGVGASGAPDPSSASSASTVRGSALPPASSGLALEEAGEREMWRVEASAGRAAGSGVFDLAFDWAVGGWRLTTALD</sequence>